<proteinExistence type="inferred from homology"/>
<evidence type="ECO:0000313" key="5">
    <source>
        <dbReference type="EMBL" id="KAJ1966999.1"/>
    </source>
</evidence>
<dbReference type="PANTHER" id="PTHR15502">
    <property type="entry name" value="CALCINEURIN-BINDING PROTEIN CABIN 1-RELATED"/>
    <property type="match status" value="1"/>
</dbReference>
<evidence type="ECO:0000256" key="4">
    <source>
        <dbReference type="SAM" id="MobiDB-lite"/>
    </source>
</evidence>
<protein>
    <submittedName>
        <fullName evidence="5">Histone transcription regulator 3</fullName>
    </submittedName>
</protein>
<feature type="compositionally biased region" description="Polar residues" evidence="4">
    <location>
        <begin position="67"/>
        <end position="85"/>
    </location>
</feature>
<feature type="compositionally biased region" description="Polar residues" evidence="4">
    <location>
        <begin position="511"/>
        <end position="524"/>
    </location>
</feature>
<dbReference type="OrthoDB" id="77564at2759"/>
<feature type="compositionally biased region" description="Polar residues" evidence="4">
    <location>
        <begin position="467"/>
        <end position="477"/>
    </location>
</feature>
<organism evidence="5 6">
    <name type="scientific">Dispira parvispora</name>
    <dbReference type="NCBI Taxonomy" id="1520584"/>
    <lineage>
        <taxon>Eukaryota</taxon>
        <taxon>Fungi</taxon>
        <taxon>Fungi incertae sedis</taxon>
        <taxon>Zoopagomycota</taxon>
        <taxon>Kickxellomycotina</taxon>
        <taxon>Dimargaritomycetes</taxon>
        <taxon>Dimargaritales</taxon>
        <taxon>Dimargaritaceae</taxon>
        <taxon>Dispira</taxon>
    </lineage>
</organism>
<feature type="compositionally biased region" description="Low complexity" evidence="4">
    <location>
        <begin position="443"/>
        <end position="453"/>
    </location>
</feature>
<comment type="subcellular location">
    <subcellularLocation>
        <location evidence="1">Nucleus</location>
    </subcellularLocation>
</comment>
<comment type="caution">
    <text evidence="5">The sequence shown here is derived from an EMBL/GenBank/DDBJ whole genome shotgun (WGS) entry which is preliminary data.</text>
</comment>
<dbReference type="PANTHER" id="PTHR15502:SF7">
    <property type="entry name" value="CALCINEURIN-BINDING PROTEIN CABIN-1"/>
    <property type="match status" value="1"/>
</dbReference>
<feature type="region of interest" description="Disordered" evidence="4">
    <location>
        <begin position="511"/>
        <end position="570"/>
    </location>
</feature>
<dbReference type="InterPro" id="IPR011990">
    <property type="entry name" value="TPR-like_helical_dom_sf"/>
</dbReference>
<dbReference type="Proteomes" id="UP001150925">
    <property type="component" value="Unassembled WGS sequence"/>
</dbReference>
<dbReference type="SUPFAM" id="SSF48452">
    <property type="entry name" value="TPR-like"/>
    <property type="match status" value="1"/>
</dbReference>
<evidence type="ECO:0000313" key="6">
    <source>
        <dbReference type="Proteomes" id="UP001150925"/>
    </source>
</evidence>
<dbReference type="AlphaFoldDB" id="A0A9W8E7G8"/>
<dbReference type="InterPro" id="IPR033053">
    <property type="entry name" value="Hir3/CABIN1"/>
</dbReference>
<feature type="region of interest" description="Disordered" evidence="4">
    <location>
        <begin position="431"/>
        <end position="484"/>
    </location>
</feature>
<evidence type="ECO:0000256" key="3">
    <source>
        <dbReference type="ARBA" id="ARBA00023242"/>
    </source>
</evidence>
<feature type="non-terminal residue" evidence="5">
    <location>
        <position position="1"/>
    </location>
</feature>
<feature type="region of interest" description="Disordered" evidence="4">
    <location>
        <begin position="390"/>
        <end position="415"/>
    </location>
</feature>
<dbReference type="EMBL" id="JANBPY010000411">
    <property type="protein sequence ID" value="KAJ1966999.1"/>
    <property type="molecule type" value="Genomic_DNA"/>
</dbReference>
<accession>A0A9W8E7G8</accession>
<dbReference type="GO" id="GO:0005634">
    <property type="term" value="C:nucleus"/>
    <property type="evidence" value="ECO:0007669"/>
    <property type="project" value="UniProtKB-SubCell"/>
</dbReference>
<dbReference type="GO" id="GO:0006325">
    <property type="term" value="P:chromatin organization"/>
    <property type="evidence" value="ECO:0007669"/>
    <property type="project" value="InterPro"/>
</dbReference>
<feature type="region of interest" description="Disordered" evidence="4">
    <location>
        <begin position="67"/>
        <end position="89"/>
    </location>
</feature>
<keyword evidence="3" id="KW-0539">Nucleus</keyword>
<name>A0A9W8E7G8_9FUNG</name>
<dbReference type="Gene3D" id="1.25.40.10">
    <property type="entry name" value="Tetratricopeptide repeat domain"/>
    <property type="match status" value="1"/>
</dbReference>
<feature type="compositionally biased region" description="Polar residues" evidence="4">
    <location>
        <begin position="552"/>
        <end position="570"/>
    </location>
</feature>
<keyword evidence="6" id="KW-1185">Reference proteome</keyword>
<reference evidence="5" key="1">
    <citation type="submission" date="2022-07" db="EMBL/GenBank/DDBJ databases">
        <title>Phylogenomic reconstructions and comparative analyses of Kickxellomycotina fungi.</title>
        <authorList>
            <person name="Reynolds N.K."/>
            <person name="Stajich J.E."/>
            <person name="Barry K."/>
            <person name="Grigoriev I.V."/>
            <person name="Crous P."/>
            <person name="Smith M.E."/>
        </authorList>
    </citation>
    <scope>NUCLEOTIDE SEQUENCE</scope>
    <source>
        <strain evidence="5">RSA 1196</strain>
    </source>
</reference>
<comment type="similarity">
    <text evidence="2">Belongs to the HIR3 family.</text>
</comment>
<sequence length="935" mass="103629">MIRFTPINIEQADECFQENDAITDLLDECYDKYQRALRLMARKRPDDAKQLFEQLLAVDLVHDESNAPSQTENALNHPISSTRTPPDSVLRKDDCSRVHQLRYLVYSNYAHLLYDECLASAPIPVGDDLYTRALEYLIKAARLNGADPVLWYRVGKLACRTRQLGLARQAFERILFPNRTDFPPRGLPTLSWPEPTAPVTINLPAIQKFTPVQWWSLGEFQKVLAMTGDYPTLAAYGEALRSACGIQSPTIANPTLRSEYQFMDRAFSMSLLPCDATDVSISRESSPPPTTQFLPKARPTRTYQLTHCGWVTLAHLLLQIYSEQEKEAKFSTATAAEIIKVTLDQLQVTPAPINPELPTAGSVTTDEKALHRVSGEFADALALPNALVRTNRRSSHSTSQHPAAMPRRSLKRKVSDSALLDSAAMAKAAAAAKSNMLPKRVTRSVSRPSSPEPGISTEPPHQRKRSNSYISQPSSPTHDLPDNPIIPLAKLRRITFDGSRQLRRTVSMVCNPTPAVQGNSNPGSTHCAKPPRSSHIPAPSVEANDQKKNRRSLGSTSLEPINRTSGTSSAWDTGLDRAVAALGRQLGWWNLSDIPRTPPITLTDSSPVPPFLVPDALEMHTKSASVDASALAELDDDAACIIRAWTKAPQNIRALARQYAQHGVAQDQRTRSLLQILRLYEAPNLRDVLDVDVDILHTATRELNTPSWNDTTTPMEFCKPEFSDVEPAVATFIGFCNDRDCDLTEWMMYLVLVFFCPNLVYQRGGTPAGVSSSVRDTLLNKGLQGVPWLSQTWPEPLYHALGDLAERVFTCLVAFVHDALKSELDPATTVKEDGDQVHQSLDLLSGCLGLAEFLLDRQIMTKLQAQSCQIGAKTKQNRCDSMPVYQLIMEFDFAWGAHYGAQQPIPSLSSPFPGFPKNSLSNNQSRFNALGSRRH</sequence>
<gene>
    <name evidence="5" type="primary">HIR3_1</name>
    <name evidence="5" type="ORF">IWQ62_002118</name>
</gene>
<evidence type="ECO:0000256" key="1">
    <source>
        <dbReference type="ARBA" id="ARBA00004123"/>
    </source>
</evidence>
<evidence type="ECO:0000256" key="2">
    <source>
        <dbReference type="ARBA" id="ARBA00007335"/>
    </source>
</evidence>
<dbReference type="GO" id="GO:0031491">
    <property type="term" value="F:nucleosome binding"/>
    <property type="evidence" value="ECO:0007669"/>
    <property type="project" value="TreeGrafter"/>
</dbReference>